<gene>
    <name evidence="1" type="ORF">CDV28_10628</name>
</gene>
<dbReference type="Gene3D" id="3.10.450.530">
    <property type="entry name" value="Ribonuclease toxin, BrnT, of type II toxin-antitoxin system"/>
    <property type="match status" value="1"/>
</dbReference>
<protein>
    <recommendedName>
        <fullName evidence="3">BrnT family toxin</fullName>
    </recommendedName>
</protein>
<accession>A0A521G3C3</accession>
<comment type="caution">
    <text evidence="1">The sequence shown here is derived from an EMBL/GenBank/DDBJ whole genome shotgun (WGS) entry which is preliminary data.</text>
</comment>
<dbReference type="InterPro" id="IPR007460">
    <property type="entry name" value="BrnT_toxin"/>
</dbReference>
<dbReference type="InterPro" id="IPR038573">
    <property type="entry name" value="BrnT_sf"/>
</dbReference>
<evidence type="ECO:0000313" key="1">
    <source>
        <dbReference type="EMBL" id="TAA75473.1"/>
    </source>
</evidence>
<dbReference type="Pfam" id="PF04365">
    <property type="entry name" value="BrnT_toxin"/>
    <property type="match status" value="1"/>
</dbReference>
<proteinExistence type="predicted"/>
<organism evidence="1 2">
    <name type="scientific">Candidatus Electronema aureum</name>
    <dbReference type="NCBI Taxonomy" id="2005002"/>
    <lineage>
        <taxon>Bacteria</taxon>
        <taxon>Pseudomonadati</taxon>
        <taxon>Thermodesulfobacteriota</taxon>
        <taxon>Desulfobulbia</taxon>
        <taxon>Desulfobulbales</taxon>
        <taxon>Desulfobulbaceae</taxon>
        <taxon>Candidatus Electronema</taxon>
    </lineage>
</organism>
<reference evidence="1" key="1">
    <citation type="submission" date="2017-07" db="EMBL/GenBank/DDBJ databases">
        <title>The cable genome - Insights into the physiology and evolution of filamentous bacteria capable of sulfide oxidation via long distance electron transfer.</title>
        <authorList>
            <person name="Thorup C."/>
            <person name="Bjerg J.T."/>
            <person name="Schreiber L."/>
            <person name="Nielsen L.P."/>
            <person name="Kjeldsen K.U."/>
            <person name="Boesen T."/>
            <person name="Boggild A."/>
            <person name="Meysman F."/>
            <person name="Geelhoed J."/>
            <person name="Schramm A."/>
        </authorList>
    </citation>
    <scope>NUCLEOTIDE SEQUENCE [LARGE SCALE GENOMIC DNA]</scope>
    <source>
        <strain evidence="1">GS</strain>
    </source>
</reference>
<evidence type="ECO:0008006" key="3">
    <source>
        <dbReference type="Google" id="ProtNLM"/>
    </source>
</evidence>
<sequence length="98" mass="11304">MNFEWDDNKAASNLKKHKVSFDEASTVFKDPLAAIFADEEHSAPEELREIIIGISDKKRLLLTSFTERAATVIRIISSRPATKHEQSDYEKNIWRRSI</sequence>
<evidence type="ECO:0000313" key="2">
    <source>
        <dbReference type="Proteomes" id="UP000316238"/>
    </source>
</evidence>
<keyword evidence="2" id="KW-1185">Reference proteome</keyword>
<dbReference type="Proteomes" id="UP000316238">
    <property type="component" value="Unassembled WGS sequence"/>
</dbReference>
<dbReference type="EMBL" id="NQJD01000006">
    <property type="protein sequence ID" value="TAA75473.1"/>
    <property type="molecule type" value="Genomic_DNA"/>
</dbReference>
<name>A0A521G3C3_9BACT</name>
<dbReference type="AlphaFoldDB" id="A0A521G3C3"/>